<dbReference type="InterPro" id="IPR036322">
    <property type="entry name" value="WD40_repeat_dom_sf"/>
</dbReference>
<dbReference type="PANTHER" id="PTHR10856">
    <property type="entry name" value="CORONIN"/>
    <property type="match status" value="1"/>
</dbReference>
<dbReference type="Gene3D" id="2.130.10.10">
    <property type="entry name" value="YVTN repeat-like/Quinoprotein amine dehydrogenase"/>
    <property type="match status" value="1"/>
</dbReference>
<evidence type="ECO:0000259" key="7">
    <source>
        <dbReference type="SMART" id="SM01166"/>
    </source>
</evidence>
<reference evidence="9" key="1">
    <citation type="submission" date="2015-09" db="EMBL/GenBank/DDBJ databases">
        <authorList>
            <consortium name="Pathogen Informatics"/>
        </authorList>
    </citation>
    <scope>NUCLEOTIDE SEQUENCE [LARGE SCALE GENOMIC DNA]</scope>
    <source>
        <strain evidence="9">Lake Konstanz</strain>
    </source>
</reference>
<gene>
    <name evidence="8" type="ORF">BSAL_72480</name>
</gene>
<organism evidence="8 9">
    <name type="scientific">Bodo saltans</name>
    <name type="common">Flagellated protozoan</name>
    <dbReference type="NCBI Taxonomy" id="75058"/>
    <lineage>
        <taxon>Eukaryota</taxon>
        <taxon>Discoba</taxon>
        <taxon>Euglenozoa</taxon>
        <taxon>Kinetoplastea</taxon>
        <taxon>Metakinetoplastina</taxon>
        <taxon>Eubodonida</taxon>
        <taxon>Bodonidae</taxon>
        <taxon>Bodo</taxon>
    </lineage>
</organism>
<keyword evidence="1 4" id="KW-0853">WD repeat</keyword>
<dbReference type="GO" id="GO:0005840">
    <property type="term" value="C:ribosome"/>
    <property type="evidence" value="ECO:0007669"/>
    <property type="project" value="UniProtKB-KW"/>
</dbReference>
<feature type="repeat" description="WD" evidence="4">
    <location>
        <begin position="72"/>
        <end position="114"/>
    </location>
</feature>
<evidence type="ECO:0000256" key="4">
    <source>
        <dbReference type="PROSITE-ProRule" id="PRU00221"/>
    </source>
</evidence>
<accession>A0A0S4IT51</accession>
<evidence type="ECO:0000256" key="2">
    <source>
        <dbReference type="ARBA" id="ARBA00022737"/>
    </source>
</evidence>
<dbReference type="InterPro" id="IPR001680">
    <property type="entry name" value="WD40_rpt"/>
</dbReference>
<keyword evidence="3" id="KW-0687">Ribonucleoprotein</keyword>
<dbReference type="OMA" id="NFQDDIY"/>
<keyword evidence="2 5" id="KW-0677">Repeat</keyword>
<feature type="region of interest" description="Disordered" evidence="6">
    <location>
        <begin position="459"/>
        <end position="489"/>
    </location>
</feature>
<dbReference type="Pfam" id="PF00400">
    <property type="entry name" value="WD40"/>
    <property type="match status" value="2"/>
</dbReference>
<dbReference type="EMBL" id="CYKH01000586">
    <property type="protein sequence ID" value="CUG06382.1"/>
    <property type="molecule type" value="Genomic_DNA"/>
</dbReference>
<keyword evidence="3" id="KW-0689">Ribosomal protein</keyword>
<dbReference type="PROSITE" id="PS00678">
    <property type="entry name" value="WD_REPEATS_1"/>
    <property type="match status" value="1"/>
</dbReference>
<dbReference type="PANTHER" id="PTHR10856:SF0">
    <property type="entry name" value="CORONIN"/>
    <property type="match status" value="1"/>
</dbReference>
<dbReference type="InterPro" id="IPR015048">
    <property type="entry name" value="DUF1899"/>
</dbReference>
<name>A0A0S4IT51_BODSA</name>
<feature type="compositionally biased region" description="Low complexity" evidence="6">
    <location>
        <begin position="471"/>
        <end position="489"/>
    </location>
</feature>
<protein>
    <recommendedName>
        <fullName evidence="5">Coronin</fullName>
    </recommendedName>
</protein>
<feature type="domain" description="DUF1899" evidence="7">
    <location>
        <begin position="1"/>
        <end position="63"/>
    </location>
</feature>
<dbReference type="OrthoDB" id="1850764at2759"/>
<dbReference type="SMART" id="SM01166">
    <property type="entry name" value="DUF1899"/>
    <property type="match status" value="1"/>
</dbReference>
<dbReference type="VEuPathDB" id="TriTrypDB:BSAL_72480"/>
<comment type="similarity">
    <text evidence="5">Belongs to the WD repeat coronin family.</text>
</comment>
<dbReference type="InterPro" id="IPR015943">
    <property type="entry name" value="WD40/YVTN_repeat-like_dom_sf"/>
</dbReference>
<keyword evidence="9" id="KW-1185">Reference proteome</keyword>
<dbReference type="InterPro" id="IPR019775">
    <property type="entry name" value="WD40_repeat_CS"/>
</dbReference>
<evidence type="ECO:0000256" key="3">
    <source>
        <dbReference type="ARBA" id="ARBA00022980"/>
    </source>
</evidence>
<evidence type="ECO:0000313" key="8">
    <source>
        <dbReference type="EMBL" id="CUG06382.1"/>
    </source>
</evidence>
<dbReference type="SMART" id="SM01167">
    <property type="entry name" value="DUF1900"/>
    <property type="match status" value="1"/>
</dbReference>
<sequence>MAKTSKLRHTRAQIAKPDSHYINISPTNAIWDSGNFMACSEKFIAVPWHASGSTAVLRHDQFGKLPSALPVLLGHGGPVIDLTFSPFDGSLLFTGSEDATIRGWRIPDAGLTSNDVPSVVELKGHSKKVGILSFHPSAGNVLASAGMDGNINLWDVETGVAHNTLKSSDQFYSMNWNLDGSLLNTTTRDKKVSIIDSRTGTVTASADAHQGPKCQRSIWAKRKNLIVTLGFDKNQRRELMVWDCRNFTKPIHAEEMDQASSVTMPFYDEDTSMLYIGSKGDGSIRYYELCSEAPQLLSCSQYTSADPAKGLCMMPKKTLDVKKCEVARFYFLGAKSIYPLRMILPRKQSEVEFQEDVFPPTFASEPAISAKEFFDEKKNSEPRTTDLRGLFDGTGCVSSDAPAAVFSPVRSEPQVDSSAIDALRTEVASAKKRVDDLKVSLAAAEGDLAAKEAQLSALEKVNSATPTDPQPTETPAEVPVATEATEASE</sequence>
<dbReference type="Pfam" id="PF16300">
    <property type="entry name" value="WD40_4"/>
    <property type="match status" value="1"/>
</dbReference>
<evidence type="ECO:0000256" key="1">
    <source>
        <dbReference type="ARBA" id="ARBA00022574"/>
    </source>
</evidence>
<dbReference type="Pfam" id="PF08953">
    <property type="entry name" value="DUF1899"/>
    <property type="match status" value="1"/>
</dbReference>
<dbReference type="PROSITE" id="PS50082">
    <property type="entry name" value="WD_REPEATS_2"/>
    <property type="match status" value="2"/>
</dbReference>
<proteinExistence type="inferred from homology"/>
<feature type="repeat" description="WD" evidence="4">
    <location>
        <begin position="122"/>
        <end position="164"/>
    </location>
</feature>
<evidence type="ECO:0000313" key="9">
    <source>
        <dbReference type="Proteomes" id="UP000051952"/>
    </source>
</evidence>
<dbReference type="AlphaFoldDB" id="A0A0S4IT51"/>
<evidence type="ECO:0000256" key="6">
    <source>
        <dbReference type="SAM" id="MobiDB-lite"/>
    </source>
</evidence>
<dbReference type="SMART" id="SM00320">
    <property type="entry name" value="WD40"/>
    <property type="match status" value="4"/>
</dbReference>
<evidence type="ECO:0000256" key="5">
    <source>
        <dbReference type="RuleBase" id="RU280818"/>
    </source>
</evidence>
<dbReference type="GO" id="GO:0051015">
    <property type="term" value="F:actin filament binding"/>
    <property type="evidence" value="ECO:0007669"/>
    <property type="project" value="TreeGrafter"/>
</dbReference>
<dbReference type="InterPro" id="IPR015505">
    <property type="entry name" value="Coronin"/>
</dbReference>
<dbReference type="PROSITE" id="PS50294">
    <property type="entry name" value="WD_REPEATS_REGION"/>
    <property type="match status" value="2"/>
</dbReference>
<dbReference type="GO" id="GO:0007015">
    <property type="term" value="P:actin filament organization"/>
    <property type="evidence" value="ECO:0007669"/>
    <property type="project" value="TreeGrafter"/>
</dbReference>
<dbReference type="Proteomes" id="UP000051952">
    <property type="component" value="Unassembled WGS sequence"/>
</dbReference>
<dbReference type="SUPFAM" id="SSF50978">
    <property type="entry name" value="WD40 repeat-like"/>
    <property type="match status" value="1"/>
</dbReference>